<evidence type="ECO:0000256" key="3">
    <source>
        <dbReference type="ARBA" id="ARBA00022676"/>
    </source>
</evidence>
<evidence type="ECO:0000256" key="7">
    <source>
        <dbReference type="ARBA" id="ARBA00023136"/>
    </source>
</evidence>
<dbReference type="EMBL" id="CP036276">
    <property type="protein sequence ID" value="QDU45774.1"/>
    <property type="molecule type" value="Genomic_DNA"/>
</dbReference>
<dbReference type="GO" id="GO:0016763">
    <property type="term" value="F:pentosyltransferase activity"/>
    <property type="evidence" value="ECO:0007669"/>
    <property type="project" value="TreeGrafter"/>
</dbReference>
<dbReference type="PANTHER" id="PTHR33908">
    <property type="entry name" value="MANNOSYLTRANSFERASE YKCB-RELATED"/>
    <property type="match status" value="1"/>
</dbReference>
<evidence type="ECO:0000256" key="5">
    <source>
        <dbReference type="ARBA" id="ARBA00022692"/>
    </source>
</evidence>
<keyword evidence="11" id="KW-1185">Reference proteome</keyword>
<dbReference type="InterPro" id="IPR038731">
    <property type="entry name" value="RgtA/B/C-like"/>
</dbReference>
<feature type="transmembrane region" description="Helical" evidence="8">
    <location>
        <begin position="149"/>
        <end position="167"/>
    </location>
</feature>
<dbReference type="KEGG" id="sdyn:Mal52_42700"/>
<proteinExistence type="predicted"/>
<keyword evidence="2" id="KW-1003">Cell membrane</keyword>
<evidence type="ECO:0000313" key="11">
    <source>
        <dbReference type="Proteomes" id="UP000319383"/>
    </source>
</evidence>
<keyword evidence="6 8" id="KW-1133">Transmembrane helix</keyword>
<dbReference type="RefSeq" id="WP_145378317.1">
    <property type="nucleotide sequence ID" value="NZ_CP036276.1"/>
</dbReference>
<feature type="domain" description="Glycosyltransferase RgtA/B/C/D-like" evidence="9">
    <location>
        <begin position="74"/>
        <end position="235"/>
    </location>
</feature>
<organism evidence="10 11">
    <name type="scientific">Symmachiella dynata</name>
    <dbReference type="NCBI Taxonomy" id="2527995"/>
    <lineage>
        <taxon>Bacteria</taxon>
        <taxon>Pseudomonadati</taxon>
        <taxon>Planctomycetota</taxon>
        <taxon>Planctomycetia</taxon>
        <taxon>Planctomycetales</taxon>
        <taxon>Planctomycetaceae</taxon>
        <taxon>Symmachiella</taxon>
    </lineage>
</organism>
<dbReference type="GO" id="GO:0009103">
    <property type="term" value="P:lipopolysaccharide biosynthetic process"/>
    <property type="evidence" value="ECO:0007669"/>
    <property type="project" value="UniProtKB-ARBA"/>
</dbReference>
<sequence length="434" mass="48336">MPDFNCWKRWLLIVMTVALTLRVGAAAVLQFQLDKQPGRQFLIAGDATGYWTLGEQLANGKPFELYVPPRRIMRTPGFPWMLSLGMRMFGDDIIYIRLMLALVGTAACGLVFWLGKELVDPETGVIAAGVAAISPAFVGFTPLILSETLFAATMLLSLIAVAKILNLNQQNPQTSRQRYIWAFLAGVLVGIATLVRPSWLLVGPGCAFLYWALTQRNRHGFCLAAMLCLGLAVSLAPWTIRNYRLTGHIVPTTLWVGPSLYDGMNPQATGDSDMAFVERDGVYQRMSEFDADQYYRDAAWKYAAAHPARIVQLAGIKLARYWSPWPNAAQFRTWYLMIPLALFFAAIMLAAIRGGWLSRDRFWLCLLTAGPIVYFACIHALFIGSIRYRLPAEYPLLVLTAIGIRSFLPIFTKTSPHDTQDSAEPRPGESLSLS</sequence>
<dbReference type="PANTHER" id="PTHR33908:SF11">
    <property type="entry name" value="MEMBRANE PROTEIN"/>
    <property type="match status" value="1"/>
</dbReference>
<accession>A0A517ZTJ3</accession>
<dbReference type="AlphaFoldDB" id="A0A517ZTJ3"/>
<feature type="transmembrane region" description="Helical" evidence="8">
    <location>
        <begin position="179"/>
        <end position="212"/>
    </location>
</feature>
<feature type="transmembrane region" description="Helical" evidence="8">
    <location>
        <begin position="361"/>
        <end position="382"/>
    </location>
</feature>
<evidence type="ECO:0000256" key="2">
    <source>
        <dbReference type="ARBA" id="ARBA00022475"/>
    </source>
</evidence>
<feature type="transmembrane region" description="Helical" evidence="8">
    <location>
        <begin position="334"/>
        <end position="355"/>
    </location>
</feature>
<name>A0A517ZTJ3_9PLAN</name>
<evidence type="ECO:0000256" key="1">
    <source>
        <dbReference type="ARBA" id="ARBA00004651"/>
    </source>
</evidence>
<dbReference type="Proteomes" id="UP000319383">
    <property type="component" value="Chromosome"/>
</dbReference>
<dbReference type="InterPro" id="IPR050297">
    <property type="entry name" value="LipidA_mod_glycosyltrf_83"/>
</dbReference>
<protein>
    <recommendedName>
        <fullName evidence="9">Glycosyltransferase RgtA/B/C/D-like domain-containing protein</fullName>
    </recommendedName>
</protein>
<keyword evidence="3" id="KW-0328">Glycosyltransferase</keyword>
<evidence type="ECO:0000256" key="8">
    <source>
        <dbReference type="SAM" id="Phobius"/>
    </source>
</evidence>
<gene>
    <name evidence="10" type="ORF">Mal52_42700</name>
</gene>
<keyword evidence="4" id="KW-0808">Transferase</keyword>
<feature type="transmembrane region" description="Helical" evidence="8">
    <location>
        <begin position="218"/>
        <end position="240"/>
    </location>
</feature>
<feature type="transmembrane region" description="Helical" evidence="8">
    <location>
        <begin position="93"/>
        <end position="113"/>
    </location>
</feature>
<evidence type="ECO:0000313" key="10">
    <source>
        <dbReference type="EMBL" id="QDU45774.1"/>
    </source>
</evidence>
<evidence type="ECO:0000256" key="6">
    <source>
        <dbReference type="ARBA" id="ARBA00022989"/>
    </source>
</evidence>
<keyword evidence="7 8" id="KW-0472">Membrane</keyword>
<comment type="subcellular location">
    <subcellularLocation>
        <location evidence="1">Cell membrane</location>
        <topology evidence="1">Multi-pass membrane protein</topology>
    </subcellularLocation>
</comment>
<dbReference type="Pfam" id="PF13231">
    <property type="entry name" value="PMT_2"/>
    <property type="match status" value="1"/>
</dbReference>
<feature type="transmembrane region" description="Helical" evidence="8">
    <location>
        <begin position="125"/>
        <end position="143"/>
    </location>
</feature>
<dbReference type="GO" id="GO:0005886">
    <property type="term" value="C:plasma membrane"/>
    <property type="evidence" value="ECO:0007669"/>
    <property type="project" value="UniProtKB-SubCell"/>
</dbReference>
<evidence type="ECO:0000256" key="4">
    <source>
        <dbReference type="ARBA" id="ARBA00022679"/>
    </source>
</evidence>
<keyword evidence="5 8" id="KW-0812">Transmembrane</keyword>
<reference evidence="10 11" key="1">
    <citation type="submission" date="2019-02" db="EMBL/GenBank/DDBJ databases">
        <title>Deep-cultivation of Planctomycetes and their phenomic and genomic characterization uncovers novel biology.</title>
        <authorList>
            <person name="Wiegand S."/>
            <person name="Jogler M."/>
            <person name="Boedeker C."/>
            <person name="Pinto D."/>
            <person name="Vollmers J."/>
            <person name="Rivas-Marin E."/>
            <person name="Kohn T."/>
            <person name="Peeters S.H."/>
            <person name="Heuer A."/>
            <person name="Rast P."/>
            <person name="Oberbeckmann S."/>
            <person name="Bunk B."/>
            <person name="Jeske O."/>
            <person name="Meyerdierks A."/>
            <person name="Storesund J.E."/>
            <person name="Kallscheuer N."/>
            <person name="Luecker S."/>
            <person name="Lage O.M."/>
            <person name="Pohl T."/>
            <person name="Merkel B.J."/>
            <person name="Hornburger P."/>
            <person name="Mueller R.-W."/>
            <person name="Bruemmer F."/>
            <person name="Labrenz M."/>
            <person name="Spormann A.M."/>
            <person name="Op den Camp H."/>
            <person name="Overmann J."/>
            <person name="Amann R."/>
            <person name="Jetten M.S.M."/>
            <person name="Mascher T."/>
            <person name="Medema M.H."/>
            <person name="Devos D.P."/>
            <person name="Kaster A.-K."/>
            <person name="Ovreas L."/>
            <person name="Rohde M."/>
            <person name="Galperin M.Y."/>
            <person name="Jogler C."/>
        </authorList>
    </citation>
    <scope>NUCLEOTIDE SEQUENCE [LARGE SCALE GENOMIC DNA]</scope>
    <source>
        <strain evidence="10 11">Mal52</strain>
    </source>
</reference>
<evidence type="ECO:0000259" key="9">
    <source>
        <dbReference type="Pfam" id="PF13231"/>
    </source>
</evidence>